<evidence type="ECO:0000313" key="4">
    <source>
        <dbReference type="Proteomes" id="UP000317421"/>
    </source>
</evidence>
<comment type="caution">
    <text evidence="3">The sequence shown here is derived from an EMBL/GenBank/DDBJ whole genome shotgun (WGS) entry which is preliminary data.</text>
</comment>
<feature type="transmembrane region" description="Helical" evidence="2">
    <location>
        <begin position="526"/>
        <end position="545"/>
    </location>
</feature>
<feature type="transmembrane region" description="Helical" evidence="2">
    <location>
        <begin position="374"/>
        <end position="394"/>
    </location>
</feature>
<feature type="transmembrane region" description="Helical" evidence="2">
    <location>
        <begin position="162"/>
        <end position="182"/>
    </location>
</feature>
<protein>
    <submittedName>
        <fullName evidence="3">ABC-2 family transporter protein</fullName>
    </submittedName>
</protein>
<feature type="transmembrane region" description="Helical" evidence="2">
    <location>
        <begin position="194"/>
        <end position="219"/>
    </location>
</feature>
<dbReference type="RefSeq" id="WP_146441458.1">
    <property type="nucleotide sequence ID" value="NZ_SJPR01000001.1"/>
</dbReference>
<sequence length="612" mass="64816">MPLGPVFRHEMLAAGRKRRYFAVRVLIGLGMLALLAVGYQTVYQQLRYQQGALTGDYGATVTLSISGVAQLTATFYTLFAWATMIGVLAVTPAVAAGAIASERERRTIEYLFATDLSNSEIVLDKLAARLLTVGKLVLATLPVLAIFRLLGGVPGSLLLTHFAMLASTATLTAAIALTVGVWCERARDAVPRALAAVFLWLIALPLGFIALWQLGLYGVPWAEWLQDRVVMPLVTAMSAVHPVMMLATSAGISGGVLGVDVDRGAIALMVGFQLLAAAALLGLTVAVVRRVHLNAASSPGVRQKAAAGAPDSRSPYERRPMLWKEMFAASVKKQTSKWAMRIGVTLLVIVVGTPLVTLLVGGLARYRSIDFEDYMQLATGMVGTCGSILVLLMGSRAAGLITYEHERDTWLSLLTTPLPAGEIVTAKTLGNLYAFRWPLIGVVLMPLLGTLLDISAVLATLGVAATLGCLSWTATAIGLAVSLRMKSSIKAIGVTVFVLLSIGAFYSGLAGTFAGLSGASEESLSLLIFPPLAPFLLIVPVIAVFDSTPDYIMASYFVGLILYGAVGFFVTLGNTARFDQLCGRSVGYWRPVPGTTTPQRGPLAKPSPDASL</sequence>
<dbReference type="Proteomes" id="UP000317421">
    <property type="component" value="Unassembled WGS sequence"/>
</dbReference>
<feature type="transmembrane region" description="Helical" evidence="2">
    <location>
        <begin position="338"/>
        <end position="362"/>
    </location>
</feature>
<dbReference type="GO" id="GO:0005886">
    <property type="term" value="C:plasma membrane"/>
    <property type="evidence" value="ECO:0007669"/>
    <property type="project" value="UniProtKB-SubCell"/>
</dbReference>
<dbReference type="PANTHER" id="PTHR43471">
    <property type="entry name" value="ABC TRANSPORTER PERMEASE"/>
    <property type="match status" value="1"/>
</dbReference>
<keyword evidence="2" id="KW-1133">Transmembrane helix</keyword>
<feature type="transmembrane region" description="Helical" evidence="2">
    <location>
        <begin position="461"/>
        <end position="483"/>
    </location>
</feature>
<name>A0A5C6AJ43_9BACT</name>
<feature type="region of interest" description="Disordered" evidence="1">
    <location>
        <begin position="593"/>
        <end position="612"/>
    </location>
</feature>
<feature type="transmembrane region" description="Helical" evidence="2">
    <location>
        <begin position="266"/>
        <end position="288"/>
    </location>
</feature>
<evidence type="ECO:0000256" key="2">
    <source>
        <dbReference type="SAM" id="Phobius"/>
    </source>
</evidence>
<feature type="transmembrane region" description="Helical" evidence="2">
    <location>
        <begin position="551"/>
        <end position="572"/>
    </location>
</feature>
<evidence type="ECO:0000313" key="3">
    <source>
        <dbReference type="EMBL" id="TWT99185.1"/>
    </source>
</evidence>
<gene>
    <name evidence="3" type="ORF">Pla108_01190</name>
</gene>
<feature type="transmembrane region" description="Helical" evidence="2">
    <location>
        <begin position="239"/>
        <end position="259"/>
    </location>
</feature>
<reference evidence="3 4" key="1">
    <citation type="submission" date="2019-02" db="EMBL/GenBank/DDBJ databases">
        <title>Deep-cultivation of Planctomycetes and their phenomic and genomic characterization uncovers novel biology.</title>
        <authorList>
            <person name="Wiegand S."/>
            <person name="Jogler M."/>
            <person name="Boedeker C."/>
            <person name="Pinto D."/>
            <person name="Vollmers J."/>
            <person name="Rivas-Marin E."/>
            <person name="Kohn T."/>
            <person name="Peeters S.H."/>
            <person name="Heuer A."/>
            <person name="Rast P."/>
            <person name="Oberbeckmann S."/>
            <person name="Bunk B."/>
            <person name="Jeske O."/>
            <person name="Meyerdierks A."/>
            <person name="Storesund J.E."/>
            <person name="Kallscheuer N."/>
            <person name="Luecker S."/>
            <person name="Lage O.M."/>
            <person name="Pohl T."/>
            <person name="Merkel B.J."/>
            <person name="Hornburger P."/>
            <person name="Mueller R.-W."/>
            <person name="Bruemmer F."/>
            <person name="Labrenz M."/>
            <person name="Spormann A.M."/>
            <person name="Op Den Camp H."/>
            <person name="Overmann J."/>
            <person name="Amann R."/>
            <person name="Jetten M.S.M."/>
            <person name="Mascher T."/>
            <person name="Medema M.H."/>
            <person name="Devos D.P."/>
            <person name="Kaster A.-K."/>
            <person name="Ovreas L."/>
            <person name="Rohde M."/>
            <person name="Galperin M.Y."/>
            <person name="Jogler C."/>
        </authorList>
    </citation>
    <scope>NUCLEOTIDE SEQUENCE [LARGE SCALE GENOMIC DNA]</scope>
    <source>
        <strain evidence="3 4">Pla108</strain>
    </source>
</reference>
<keyword evidence="2" id="KW-0812">Transmembrane</keyword>
<dbReference type="GO" id="GO:0140359">
    <property type="term" value="F:ABC-type transporter activity"/>
    <property type="evidence" value="ECO:0007669"/>
    <property type="project" value="InterPro"/>
</dbReference>
<feature type="transmembrane region" description="Helical" evidence="2">
    <location>
        <begin position="489"/>
        <end position="514"/>
    </location>
</feature>
<dbReference type="OrthoDB" id="256443at2"/>
<dbReference type="Pfam" id="PF12730">
    <property type="entry name" value="ABC2_membrane_4"/>
    <property type="match status" value="1"/>
</dbReference>
<dbReference type="EMBL" id="SJPR01000001">
    <property type="protein sequence ID" value="TWT99185.1"/>
    <property type="molecule type" value="Genomic_DNA"/>
</dbReference>
<feature type="transmembrane region" description="Helical" evidence="2">
    <location>
        <begin position="78"/>
        <end position="100"/>
    </location>
</feature>
<accession>A0A5C6AJ43</accession>
<proteinExistence type="predicted"/>
<dbReference type="AlphaFoldDB" id="A0A5C6AJ43"/>
<feature type="transmembrane region" description="Helical" evidence="2">
    <location>
        <begin position="126"/>
        <end position="150"/>
    </location>
</feature>
<organism evidence="3 4">
    <name type="scientific">Botrimarina colliarenosi</name>
    <dbReference type="NCBI Taxonomy" id="2528001"/>
    <lineage>
        <taxon>Bacteria</taxon>
        <taxon>Pseudomonadati</taxon>
        <taxon>Planctomycetota</taxon>
        <taxon>Planctomycetia</taxon>
        <taxon>Pirellulales</taxon>
        <taxon>Lacipirellulaceae</taxon>
        <taxon>Botrimarina</taxon>
    </lineage>
</organism>
<evidence type="ECO:0000256" key="1">
    <source>
        <dbReference type="SAM" id="MobiDB-lite"/>
    </source>
</evidence>
<keyword evidence="2" id="KW-0472">Membrane</keyword>
<dbReference type="Pfam" id="PF12679">
    <property type="entry name" value="ABC2_membrane_2"/>
    <property type="match status" value="1"/>
</dbReference>
<feature type="transmembrane region" description="Helical" evidence="2">
    <location>
        <begin position="435"/>
        <end position="454"/>
    </location>
</feature>
<feature type="transmembrane region" description="Helical" evidence="2">
    <location>
        <begin position="21"/>
        <end position="39"/>
    </location>
</feature>
<keyword evidence="4" id="KW-1185">Reference proteome</keyword>